<dbReference type="SUPFAM" id="SSF88713">
    <property type="entry name" value="Glycoside hydrolase/deacetylase"/>
    <property type="match status" value="1"/>
</dbReference>
<name>A0A4Q0XXE3_9BACT</name>
<dbReference type="RefSeq" id="WP_044419475.1">
    <property type="nucleotide sequence ID" value="NZ_CP041070.1"/>
</dbReference>
<dbReference type="InterPro" id="IPR011013">
    <property type="entry name" value="Gal_mutarotase_sf_dom"/>
</dbReference>
<dbReference type="Proteomes" id="UP000290191">
    <property type="component" value="Unassembled WGS sequence"/>
</dbReference>
<proteinExistence type="inferred from homology"/>
<sequence length="672" mass="79294">MKTDLLFGIHCHQPVDNFDKVIYEIIKKSYKPFFQTLKQYPQFKCSVHFSGWLFQFIKDKEPELFSLIKELSPQIEFFTGGFYEPILASIPSCDRISQINMLSNFIEENFNQKPKGLWLTERIWDDSIIDDLKKCDIDYVIVDDYHLIASGFNKSKLNGYFLTEDSNNKIALFPINKDLRYIIPFASIENSMNKLRDFTNEDGKNAAIIFDDGEKFGVWPKTYEKVYEKKWLENFFQKCIEDEKINVTTFSEFYNKNKAISLAYIPTVSYHEMGEWSTLPNISKEYLELVHQHMDKEYLIRGGIWKNFFIKYDESNWIHKRALELSKTPNQSEEFKDYLFRIQCNDVLWHGVFGGIYLPNLRDNAYKYIIKCENILAVENGYKKYDINIDSYDEYKFYTPLLIVIIDPKTGGQIVEFDLRKSLFNLQNTLTRYHENYHDKIKKIEKKDSDDIIKTYEKADDEIATIHNDDNLLSTTEDIELFKDWYIKKSAIDHITDKKLNKENFKSCTFKEYGDFANQAFDVLDVTDNSIKLKRDGGIYKEEKKNTTLTKYFQFENSKIESEIEIKSEEKSIMNYLLEFNLHFQDYDVLTVNGHNIEDALHFENSQLTILDQSINKTISFHFDQCLDIYVYPVKSVSQSESGVDYTIQGIALGFAKDFSSQLNLKYYIDIQ</sequence>
<dbReference type="Pfam" id="PF09095">
    <property type="entry name" value="AmyA-gluTrfs_C"/>
    <property type="match status" value="1"/>
</dbReference>
<evidence type="ECO:0000259" key="3">
    <source>
        <dbReference type="Pfam" id="PF03065"/>
    </source>
</evidence>
<protein>
    <submittedName>
        <fullName evidence="6">4-alpha-glucanotransferase</fullName>
    </submittedName>
</protein>
<comment type="caution">
    <text evidence="6">The sequence shown here is derived from an EMBL/GenBank/DDBJ whole genome shotgun (WGS) entry which is preliminary data.</text>
</comment>
<dbReference type="PANTHER" id="PTHR36306">
    <property type="entry name" value="ALPHA-AMYLASE-RELATED-RELATED"/>
    <property type="match status" value="1"/>
</dbReference>
<dbReference type="InterPro" id="IPR015179">
    <property type="entry name" value="A-amylase/a-glucTrfase_C"/>
</dbReference>
<comment type="similarity">
    <text evidence="1">Belongs to the glycosyl hydrolase 57 family.</text>
</comment>
<keyword evidence="7" id="KW-1185">Reference proteome</keyword>
<dbReference type="SUPFAM" id="SSF74650">
    <property type="entry name" value="Galactose mutarotase-like"/>
    <property type="match status" value="1"/>
</dbReference>
<dbReference type="GO" id="GO:0030246">
    <property type="term" value="F:carbohydrate binding"/>
    <property type="evidence" value="ECO:0007669"/>
    <property type="project" value="InterPro"/>
</dbReference>
<feature type="domain" description="Glycoside hydrolase family 57 N-terminal" evidence="3">
    <location>
        <begin position="24"/>
        <end position="265"/>
    </location>
</feature>
<keyword evidence="6" id="KW-0808">Transferase</keyword>
<dbReference type="InterPro" id="IPR014718">
    <property type="entry name" value="GH-type_carb-bd"/>
</dbReference>
<dbReference type="SUPFAM" id="SSF88688">
    <property type="entry name" value="Families 57/38 glycoside transferase middle domain"/>
    <property type="match status" value="1"/>
</dbReference>
<dbReference type="InterPro" id="IPR011330">
    <property type="entry name" value="Glyco_hydro/deAcase_b/a-brl"/>
</dbReference>
<feature type="domain" description="Alpha-amylase/4-alpha-glucanotransferase central" evidence="4">
    <location>
        <begin position="303"/>
        <end position="375"/>
    </location>
</feature>
<dbReference type="STRING" id="877500.GCA_000935065_03475"/>
<gene>
    <name evidence="6" type="ORF">CRV06_10945</name>
</gene>
<dbReference type="InterPro" id="IPR028995">
    <property type="entry name" value="Glyco_hydro_57/38_cen_sf"/>
</dbReference>
<dbReference type="Pfam" id="PF09094">
    <property type="entry name" value="AmyA-A_glucT_m"/>
    <property type="match status" value="1"/>
</dbReference>
<evidence type="ECO:0000256" key="1">
    <source>
        <dbReference type="ARBA" id="ARBA00006821"/>
    </source>
</evidence>
<evidence type="ECO:0000259" key="5">
    <source>
        <dbReference type="Pfam" id="PF09095"/>
    </source>
</evidence>
<evidence type="ECO:0000259" key="4">
    <source>
        <dbReference type="Pfam" id="PF09094"/>
    </source>
</evidence>
<feature type="domain" description="Alpha-amylase/4-alpha-glucanotransferase C-terminal" evidence="5">
    <location>
        <begin position="386"/>
        <end position="666"/>
    </location>
</feature>
<reference evidence="6 7" key="1">
    <citation type="submission" date="2017-10" db="EMBL/GenBank/DDBJ databases">
        <title>Genomics of the genus Arcobacter.</title>
        <authorList>
            <person name="Perez-Cataluna A."/>
            <person name="Figueras M.J."/>
        </authorList>
    </citation>
    <scope>NUCLEOTIDE SEQUENCE [LARGE SCALE GENOMIC DNA]</scope>
    <source>
        <strain evidence="6 7">DSM 24636</strain>
    </source>
</reference>
<dbReference type="Gene3D" id="2.70.98.10">
    <property type="match status" value="1"/>
</dbReference>
<accession>A0A4Q0XXE3</accession>
<evidence type="ECO:0000313" key="6">
    <source>
        <dbReference type="EMBL" id="RXJ62266.1"/>
    </source>
</evidence>
<evidence type="ECO:0000256" key="2">
    <source>
        <dbReference type="ARBA" id="ARBA00023277"/>
    </source>
</evidence>
<dbReference type="Gene3D" id="3.20.110.20">
    <property type="match status" value="1"/>
</dbReference>
<organism evidence="6 7">
    <name type="scientific">Halarcobacter anaerophilus</name>
    <dbReference type="NCBI Taxonomy" id="877500"/>
    <lineage>
        <taxon>Bacteria</taxon>
        <taxon>Pseudomonadati</taxon>
        <taxon>Campylobacterota</taxon>
        <taxon>Epsilonproteobacteria</taxon>
        <taxon>Campylobacterales</taxon>
        <taxon>Arcobacteraceae</taxon>
        <taxon>Halarcobacter</taxon>
    </lineage>
</organism>
<dbReference type="InterPro" id="IPR004300">
    <property type="entry name" value="Glyco_hydro_57_N"/>
</dbReference>
<dbReference type="CDD" id="cd10793">
    <property type="entry name" value="GH57N_TLGT_like"/>
    <property type="match status" value="1"/>
</dbReference>
<keyword evidence="2" id="KW-0119">Carbohydrate metabolism</keyword>
<dbReference type="PANTHER" id="PTHR36306:SF1">
    <property type="entry name" value="ALPHA-AMYLASE-RELATED"/>
    <property type="match status" value="1"/>
</dbReference>
<dbReference type="Pfam" id="PF03065">
    <property type="entry name" value="Glyco_hydro_57"/>
    <property type="match status" value="1"/>
</dbReference>
<dbReference type="InterPro" id="IPR015178">
    <property type="entry name" value="A-amylase/a-glucTrfase_central"/>
</dbReference>
<evidence type="ECO:0000313" key="7">
    <source>
        <dbReference type="Proteomes" id="UP000290191"/>
    </source>
</evidence>
<dbReference type="GO" id="GO:0005975">
    <property type="term" value="P:carbohydrate metabolic process"/>
    <property type="evidence" value="ECO:0007669"/>
    <property type="project" value="InterPro"/>
</dbReference>
<dbReference type="EMBL" id="PDKO01000009">
    <property type="protein sequence ID" value="RXJ62266.1"/>
    <property type="molecule type" value="Genomic_DNA"/>
</dbReference>
<dbReference type="AlphaFoldDB" id="A0A4Q0XXE3"/>
<dbReference type="GO" id="GO:0016740">
    <property type="term" value="F:transferase activity"/>
    <property type="evidence" value="ECO:0007669"/>
    <property type="project" value="UniProtKB-KW"/>
</dbReference>
<dbReference type="OrthoDB" id="8476at2"/>
<dbReference type="InterPro" id="IPR052046">
    <property type="entry name" value="GH57_Enzymes"/>
</dbReference>